<evidence type="ECO:0000313" key="2">
    <source>
        <dbReference type="EMBL" id="MFC6631678.1"/>
    </source>
</evidence>
<sequence>MKNCREITRLLSESQERELSLKERTSLKLHLAICSGCRNFSKQMGSLRSITRAYTRGAPERTGDNNKSGK</sequence>
<comment type="caution">
    <text evidence="3">The sequence shown here is derived from an EMBL/GenBank/DDBJ whole genome shotgun (WGS) entry which is preliminary data.</text>
</comment>
<reference evidence="4" key="2">
    <citation type="journal article" date="2019" name="Int. J. Syst. Evol. Microbiol.">
        <title>The Global Catalogue of Microorganisms (GCM) 10K type strain sequencing project: providing services to taxonomists for standard genome sequencing and annotation.</title>
        <authorList>
            <consortium name="The Broad Institute Genomics Platform"/>
            <consortium name="The Broad Institute Genome Sequencing Center for Infectious Disease"/>
            <person name="Wu L."/>
            <person name="Ma J."/>
        </authorList>
    </citation>
    <scope>NUCLEOTIDE SEQUENCE [LARGE SCALE GENOMIC DNA]</scope>
    <source>
        <strain evidence="4">CGMCC 1.13718</strain>
    </source>
</reference>
<evidence type="ECO:0000259" key="1">
    <source>
        <dbReference type="Pfam" id="PF13490"/>
    </source>
</evidence>
<dbReference type="EMBL" id="JBHSVR010000001">
    <property type="protein sequence ID" value="MFC6635802.1"/>
    <property type="molecule type" value="Genomic_DNA"/>
</dbReference>
<protein>
    <submittedName>
        <fullName evidence="3">Zf-HC2 domain-containing protein</fullName>
    </submittedName>
</protein>
<dbReference type="EMBL" id="JBHSVR010000001">
    <property type="protein sequence ID" value="MFC6631678.1"/>
    <property type="molecule type" value="Genomic_DNA"/>
</dbReference>
<gene>
    <name evidence="2" type="ORF">ACFQBM_00190</name>
    <name evidence="3" type="ORF">ACFQBM_21235</name>
</gene>
<reference evidence="3" key="1">
    <citation type="journal article" date="2014" name="Int. J. Syst. Evol. Microbiol.">
        <title>Complete genome of a new Firmicutes species belonging to the dominant human colonic microbiota ('Ruminococcus bicirculans') reveals two chromosomes and a selective capacity to utilize plant glucans.</title>
        <authorList>
            <consortium name="NISC Comparative Sequencing Program"/>
            <person name="Wegmann U."/>
            <person name="Louis P."/>
            <person name="Goesmann A."/>
            <person name="Henrissat B."/>
            <person name="Duncan S.H."/>
            <person name="Flint H.J."/>
        </authorList>
    </citation>
    <scope>NUCLEOTIDE SEQUENCE</scope>
    <source>
        <strain evidence="3">CCM 7856</strain>
    </source>
</reference>
<feature type="domain" description="Putative zinc-finger" evidence="1">
    <location>
        <begin position="4"/>
        <end position="38"/>
    </location>
</feature>
<name>A0ABW1YSR3_9GAMM</name>
<dbReference type="InterPro" id="IPR027383">
    <property type="entry name" value="Znf_put"/>
</dbReference>
<dbReference type="Proteomes" id="UP001596425">
    <property type="component" value="Unassembled WGS sequence"/>
</dbReference>
<proteinExistence type="predicted"/>
<evidence type="ECO:0000313" key="4">
    <source>
        <dbReference type="Proteomes" id="UP001596425"/>
    </source>
</evidence>
<dbReference type="Pfam" id="PF13490">
    <property type="entry name" value="zf-HC2"/>
    <property type="match status" value="1"/>
</dbReference>
<keyword evidence="4" id="KW-1185">Reference proteome</keyword>
<organism evidence="3 4">
    <name type="scientific">Microbulbifer taiwanensis</name>
    <dbReference type="NCBI Taxonomy" id="986746"/>
    <lineage>
        <taxon>Bacteria</taxon>
        <taxon>Pseudomonadati</taxon>
        <taxon>Pseudomonadota</taxon>
        <taxon>Gammaproteobacteria</taxon>
        <taxon>Cellvibrionales</taxon>
        <taxon>Microbulbiferaceae</taxon>
        <taxon>Microbulbifer</taxon>
    </lineage>
</organism>
<reference evidence="3" key="3">
    <citation type="submission" date="2024-09" db="EMBL/GenBank/DDBJ databases">
        <authorList>
            <person name="Sun Q."/>
            <person name="Mori K."/>
        </authorList>
    </citation>
    <scope>NUCLEOTIDE SEQUENCE</scope>
    <source>
        <strain evidence="3">CCM 7856</strain>
    </source>
</reference>
<accession>A0ABW1YSR3</accession>
<dbReference type="RefSeq" id="WP_193194171.1">
    <property type="nucleotide sequence ID" value="NZ_JACZFR010000054.1"/>
</dbReference>
<evidence type="ECO:0000313" key="3">
    <source>
        <dbReference type="EMBL" id="MFC6635802.1"/>
    </source>
</evidence>